<evidence type="ECO:0000256" key="1">
    <source>
        <dbReference type="SAM" id="MobiDB-lite"/>
    </source>
</evidence>
<dbReference type="SUPFAM" id="SSF52540">
    <property type="entry name" value="P-loop containing nucleoside triphosphate hydrolases"/>
    <property type="match status" value="1"/>
</dbReference>
<gene>
    <name evidence="3" type="ORF">XAT740_LOCUS27077</name>
</gene>
<accession>A0A815B9T7</accession>
<feature type="region of interest" description="Disordered" evidence="1">
    <location>
        <begin position="2224"/>
        <end position="2259"/>
    </location>
</feature>
<dbReference type="InterPro" id="IPR027417">
    <property type="entry name" value="P-loop_NTPase"/>
</dbReference>
<feature type="domain" description="NACHT" evidence="2">
    <location>
        <begin position="268"/>
        <end position="379"/>
    </location>
</feature>
<dbReference type="Gene3D" id="3.40.50.300">
    <property type="entry name" value="P-loop containing nucleotide triphosphate hydrolases"/>
    <property type="match status" value="1"/>
</dbReference>
<protein>
    <recommendedName>
        <fullName evidence="2">NACHT domain-containing protein</fullName>
    </recommendedName>
</protein>
<feature type="compositionally biased region" description="Low complexity" evidence="1">
    <location>
        <begin position="2224"/>
        <end position="2236"/>
    </location>
</feature>
<proteinExistence type="predicted"/>
<evidence type="ECO:0000313" key="4">
    <source>
        <dbReference type="Proteomes" id="UP000663828"/>
    </source>
</evidence>
<dbReference type="PROSITE" id="PS50837">
    <property type="entry name" value="NACHT"/>
    <property type="match status" value="1"/>
</dbReference>
<dbReference type="InterPro" id="IPR007111">
    <property type="entry name" value="NACHT_NTPase"/>
</dbReference>
<dbReference type="Proteomes" id="UP000663828">
    <property type="component" value="Unassembled WGS sequence"/>
</dbReference>
<dbReference type="SUPFAM" id="SSF48371">
    <property type="entry name" value="ARM repeat"/>
    <property type="match status" value="2"/>
</dbReference>
<evidence type="ECO:0000259" key="2">
    <source>
        <dbReference type="PROSITE" id="PS50837"/>
    </source>
</evidence>
<organism evidence="3 4">
    <name type="scientific">Adineta ricciae</name>
    <name type="common">Rotifer</name>
    <dbReference type="NCBI Taxonomy" id="249248"/>
    <lineage>
        <taxon>Eukaryota</taxon>
        <taxon>Metazoa</taxon>
        <taxon>Spiralia</taxon>
        <taxon>Gnathifera</taxon>
        <taxon>Rotifera</taxon>
        <taxon>Eurotatoria</taxon>
        <taxon>Bdelloidea</taxon>
        <taxon>Adinetida</taxon>
        <taxon>Adinetidae</taxon>
        <taxon>Adineta</taxon>
    </lineage>
</organism>
<dbReference type="EMBL" id="CAJNOR010002239">
    <property type="protein sequence ID" value="CAF1266860.1"/>
    <property type="molecule type" value="Genomic_DNA"/>
</dbReference>
<dbReference type="InterPro" id="IPR016024">
    <property type="entry name" value="ARM-type_fold"/>
</dbReference>
<dbReference type="Pfam" id="PF05729">
    <property type="entry name" value="NACHT"/>
    <property type="match status" value="1"/>
</dbReference>
<sequence length="2259" mass="258438">MATDMTKIDEMLRRMQEIPICQDHWKFVGMRLDRLKQILNHTALSENEERPQQSMMDLLAVIEKIIVYCHQNDTHPNGLTYSDLESLLFRIQEHLAQYEAANTNDYDRKIQIITDAYQERHTLMQKTVDETLKQQLTAIEQSTKEQTIAQLRQLRETYTAIIESYLRRCIEMHQTISLTGLTDDTVAEIGQSVYQATFDQQSQLKNNWQTFRIPLHNPRLQFKPDGYTTIERNEIQAQKGTFKSLWQSLASTAIEETVKEEEIIRSKRWVAILGEPGSGKTSFVRRLVHHLAETYLANEKHSSDYGLLRIPILIHLEEFVEMVSMQPALTLFDYIGKHKWMKCFIVNDSSISTDDLSSALQDYIKHGQALIILDGLDEIPEPDQRSKIIRMIENFVDTYVQIPTGASALDNIQLTRLFDDPSRSGGNQLIVTSRITGCDAALLPGQFAHYIIQPLKLNQIQEFIDYWFSSMHQYIIDTLRLTTANRGNAHGEVLKEELNKSENTDLLAVASNCSLLATLCTISFNQQNKSALPPQRILLYEKLAHVTLLSWNSKRSIVLMPELIRILSDIAYAIHQRATLKYISKEEIIEICTRSVQQSSGRARDETESQISQLTHIILEYIGFLICQNDSSYAFRNQIFQEYFTSQKFTNIRRTEPDESDAGAFDRHSDISAIAELFHKHVQDPHFRAPIGLALSKISSMWFAEEFDELCRIFLLDDNGIGSLCTLVVSCNELLNYPSDEIMFDLFDRLLIVSSKHHWSNVCPLLHDHIIKILKRLSKESVTSWINRFLSRCSSNDIQLVSAFCHLIEGKAHEFENIQWLDQAACSMLQSMSKFDNETNQFAIDRLLIKITFSNPKLLPVRSNTLKEFLLNQTIELTGIPTLLLPLIITLYGGLKRDNQTVTFDCSHIHRESEIMTPILVRSLSADNRSKQDPMIKLKQEIIQTFLSHIGKHDESNEMIDLCIATLCVCDIEYVKNNQDIIPFSLLKMTIDRLKYISMILRQFYFPSDNNDHSVENQISQLIATAVDKFQYGDSSRIQFLDFLHLLKSDMARLRSSPSSALLDGRSDVSRRTTLTLPNNFKKGENLFASLLLTDTRFDSYRQSCSLLPRFLNLFHTFEVDQDFDTVYQTAVAMDTIPEYLFFRNDRDLFSSLTYIPSHLQNLYLRLLKQKFISINPNDLPSINKQHLYFGHILTECLMYLSNASRNRLSLYTSLLALLPWLRIQQLDIFGSSLQWTLSTKDSGHFGGYELTRQRPMNNITGRYTGKRQGYYVEADVTDEQRRAVIEEYIKEECQRFQNAKSTNTGDSMQLYASAITLACICRWTDEERRQSLFEDSIYGAMLITNKLTRLDALCVIAFYSNSSHILIKTGRTLLEEIEYQLNESYPTLPLLLHATMFLRCLPLLQQQQTIDKCLENLYSKFGDTDLRDRQAVNEALLPYILSANTFSSVKKFFPNDSTNETNTITTKSPIVRKHLTVLADDNLSSSVLMSNLYLLQLTQDLYECLKVSEQSVNIDELLITFPLHLNGPSLTEAEALILTNFLHFATSTERSGSLEKVLVVLDNALHRMSLIEFKARTLLESWLKWKDSNKFCSFAYHAALLLANSNLWSVNVATILCDLLCCESDRFRQRTHVFIRSNNDNHSQTTSKLGLDTLLILLQKKIQYQHSSAAAKIYVIRLLENILMDNQSHFETLLWVERYRIHAINNRDYSLSNSTRLKDMQLTSCFTNGLESDADSYIGSTKISVDLAAYLCDMIASNFFSFKDIDGDTASDSVVQSHNQFVVSAITMLCNALKEIGETHQTAMEALTELFTMSGNEEVRIAIAYALGCICDRATYRSLFEKIQEILCDLNSDTPMYSNAILIAFISSYTYCIAVHEIAFDQNDIDLFSILLQHTSQDIVKATRNGFGRALKETSFLCETLGSNPLQCYHALIQATAYLFINDVQQSSETAVADFVEQYPTLLPIFNMELYNSIRHFTDQVMPLGGVKYILAYGCPQCVKVASLIAVKMPETFCASVRQFKHGDDLKRAIYYTSKQHNFPQRAACLTILSVLGELTIELCEMMIRTLFDDPHLQNTCYNCIARIHAVKDEKAVTDYLYSHLKSKSMNVRYLVAIILLYLAQSSLIPYEQVRSALSEVMLDPSSNEDLWLIEDDDAVFASCAYHYTGQLKDVIYFLLIQHSTGDTTEIVPQKEFNDIESDFVLAQRASRLASCLYEKQAANKAKKSSSLLSVNSIASDEEEKPSDLSVISDNDDDDDDE</sequence>
<reference evidence="3" key="1">
    <citation type="submission" date="2021-02" db="EMBL/GenBank/DDBJ databases">
        <authorList>
            <person name="Nowell W R."/>
        </authorList>
    </citation>
    <scope>NUCLEOTIDE SEQUENCE</scope>
</reference>
<name>A0A815B9T7_ADIRI</name>
<evidence type="ECO:0000313" key="3">
    <source>
        <dbReference type="EMBL" id="CAF1266860.1"/>
    </source>
</evidence>
<comment type="caution">
    <text evidence="3">The sequence shown here is derived from an EMBL/GenBank/DDBJ whole genome shotgun (WGS) entry which is preliminary data.</text>
</comment>
<keyword evidence="4" id="KW-1185">Reference proteome</keyword>